<protein>
    <submittedName>
        <fullName evidence="2">Glycosyltransferase family 2 protein</fullName>
        <ecNumber evidence="2">2.4.-.-</ecNumber>
    </submittedName>
</protein>
<dbReference type="Gene3D" id="3.90.550.10">
    <property type="entry name" value="Spore Coat Polysaccharide Biosynthesis Protein SpsA, Chain A"/>
    <property type="match status" value="1"/>
</dbReference>
<dbReference type="Pfam" id="PF00535">
    <property type="entry name" value="Glycos_transf_2"/>
    <property type="match status" value="1"/>
</dbReference>
<reference evidence="2" key="1">
    <citation type="submission" date="2024-07" db="EMBL/GenBank/DDBJ databases">
        <authorList>
            <person name="Yu S.T."/>
        </authorList>
    </citation>
    <scope>NUCLEOTIDE SEQUENCE</scope>
    <source>
        <strain evidence="2">Y1</strain>
    </source>
</reference>
<dbReference type="RefSeq" id="WP_369185576.1">
    <property type="nucleotide sequence ID" value="NZ_CP163445.1"/>
</dbReference>
<proteinExistence type="predicted"/>
<dbReference type="InterPro" id="IPR001173">
    <property type="entry name" value="Glyco_trans_2-like"/>
</dbReference>
<accession>A0AB39TWG4</accession>
<sequence>MPTTPPPPGKISYCTTCKNRLWQLRDTLPDNLRRVSEDGNSEIVLVNYNSDDELDTWVRQFQPHIDDGTLRYLHQRTEPHFHASKAKNLAHLAATGSHLINLDADNYIGDTGPTWRAQWEADPDLLIWGFSPNPDGRPDGSNGSYGRVGLPRARFDALGGYDERLLPMGCQDLDLMDRAKACGTRVIRVPQQAPFAIRNTNADKVRHTGSPLSWHDMWQQNLRRTEENLRSGRLTVNHDRKPVEVLLNFTQWVEI</sequence>
<evidence type="ECO:0000313" key="2">
    <source>
        <dbReference type="EMBL" id="XDQ83450.1"/>
    </source>
</evidence>
<dbReference type="EC" id="2.4.-.-" evidence="2"/>
<dbReference type="CDD" id="cd00761">
    <property type="entry name" value="Glyco_tranf_GTA_type"/>
    <property type="match status" value="1"/>
</dbReference>
<keyword evidence="2" id="KW-0328">Glycosyltransferase</keyword>
<dbReference type="InterPro" id="IPR029044">
    <property type="entry name" value="Nucleotide-diphossugar_trans"/>
</dbReference>
<dbReference type="GO" id="GO:0016757">
    <property type="term" value="F:glycosyltransferase activity"/>
    <property type="evidence" value="ECO:0007669"/>
    <property type="project" value="UniProtKB-KW"/>
</dbReference>
<evidence type="ECO:0000259" key="1">
    <source>
        <dbReference type="Pfam" id="PF00535"/>
    </source>
</evidence>
<dbReference type="EMBL" id="CP163445">
    <property type="protein sequence ID" value="XDQ83450.1"/>
    <property type="molecule type" value="Genomic_DNA"/>
</dbReference>
<feature type="domain" description="Glycosyltransferase 2-like" evidence="1">
    <location>
        <begin position="14"/>
        <end position="108"/>
    </location>
</feature>
<organism evidence="2">
    <name type="scientific">Streptomyces sp. Y1</name>
    <dbReference type="NCBI Taxonomy" id="3238634"/>
    <lineage>
        <taxon>Bacteria</taxon>
        <taxon>Bacillati</taxon>
        <taxon>Actinomycetota</taxon>
        <taxon>Actinomycetes</taxon>
        <taxon>Kitasatosporales</taxon>
        <taxon>Streptomycetaceae</taxon>
        <taxon>Streptomyces</taxon>
    </lineage>
</organism>
<dbReference type="AlphaFoldDB" id="A0AB39TWG4"/>
<dbReference type="SUPFAM" id="SSF53448">
    <property type="entry name" value="Nucleotide-diphospho-sugar transferases"/>
    <property type="match status" value="1"/>
</dbReference>
<gene>
    <name evidence="2" type="ORF">AB2U05_35545</name>
</gene>
<keyword evidence="2" id="KW-0808">Transferase</keyword>
<name>A0AB39TWG4_9ACTN</name>